<dbReference type="Pfam" id="PF00582">
    <property type="entry name" value="Usp"/>
    <property type="match status" value="1"/>
</dbReference>
<comment type="similarity">
    <text evidence="1">Belongs to the universal stress protein A family.</text>
</comment>
<dbReference type="InterPro" id="IPR014729">
    <property type="entry name" value="Rossmann-like_a/b/a_fold"/>
</dbReference>
<accession>A0A3G3II92</accession>
<reference evidence="3 4" key="1">
    <citation type="submission" date="2016-10" db="EMBL/GenBank/DDBJ databases">
        <title>Complete genome of the TMA-utilizing, human hosted archaeon Methanomethylophilus alvus Gen. nov, sp. nov., strain Mx-05, derived from a pure culture.</title>
        <authorList>
            <person name="Brugere J.-F."/>
            <person name="Ben Hania W."/>
            <person name="Chaudhary P.P."/>
            <person name="Gaci N."/>
            <person name="Borrel G."/>
            <person name="Cao Van Tuat L."/>
            <person name="Fardeau M.-L."/>
            <person name="Harris H.M.B."/>
            <person name="O'Toole P.W."/>
            <person name="Ollivier B."/>
        </authorList>
    </citation>
    <scope>NUCLEOTIDE SEQUENCE [LARGE SCALE GENOMIC DNA]</scope>
    <source>
        <strain evidence="3 4">Mx-05</strain>
    </source>
</reference>
<evidence type="ECO:0000313" key="4">
    <source>
        <dbReference type="Proteomes" id="UP000273278"/>
    </source>
</evidence>
<feature type="domain" description="UspA" evidence="2">
    <location>
        <begin position="3"/>
        <end position="140"/>
    </location>
</feature>
<protein>
    <submittedName>
        <fullName evidence="3">Universal stress protein UspA</fullName>
    </submittedName>
</protein>
<dbReference type="GeneID" id="41321866"/>
<dbReference type="RefSeq" id="WP_015504970.1">
    <property type="nucleotide sequence ID" value="NZ_CAYARL010000026.1"/>
</dbReference>
<dbReference type="AlphaFoldDB" id="A0A3G3II92"/>
<dbReference type="PANTHER" id="PTHR46268">
    <property type="entry name" value="STRESS RESPONSE PROTEIN NHAX"/>
    <property type="match status" value="1"/>
</dbReference>
<sequence>MSFEKILLPTDGSVFTNPAVDKAMELAKVSGGTVTALYVVDQSVYSNMPMDAAIVNVYETLEKEGREAVAYVKEKATAAGVGFEEKIVEGIPSGAINAVSKDYDIIVMGTLGRTGMSKVLMGSVAEKVIEGSKCPVMVVRSSPSKQ</sequence>
<gene>
    <name evidence="3" type="ORF">BKD89_05320</name>
</gene>
<dbReference type="EMBL" id="CP017686">
    <property type="protein sequence ID" value="AYQ55222.1"/>
    <property type="molecule type" value="Genomic_DNA"/>
</dbReference>
<dbReference type="CDD" id="cd00293">
    <property type="entry name" value="USP-like"/>
    <property type="match status" value="1"/>
</dbReference>
<name>A0A3G3II92_9ARCH</name>
<dbReference type="InterPro" id="IPR006015">
    <property type="entry name" value="Universal_stress_UspA"/>
</dbReference>
<dbReference type="Gene3D" id="3.40.50.620">
    <property type="entry name" value="HUPs"/>
    <property type="match status" value="1"/>
</dbReference>
<dbReference type="PRINTS" id="PR01438">
    <property type="entry name" value="UNVRSLSTRESS"/>
</dbReference>
<dbReference type="PANTHER" id="PTHR46268:SF6">
    <property type="entry name" value="UNIVERSAL STRESS PROTEIN UP12"/>
    <property type="match status" value="1"/>
</dbReference>
<organism evidence="3 4">
    <name type="scientific">Methanomethylophilus alvi</name>
    <dbReference type="NCBI Taxonomy" id="1291540"/>
    <lineage>
        <taxon>Archaea</taxon>
        <taxon>Methanobacteriati</taxon>
        <taxon>Thermoplasmatota</taxon>
        <taxon>Thermoplasmata</taxon>
        <taxon>Methanomassiliicoccales</taxon>
        <taxon>Methanomethylophilaceae</taxon>
        <taxon>Methanomethylophilus</taxon>
    </lineage>
</organism>
<dbReference type="SUPFAM" id="SSF52402">
    <property type="entry name" value="Adenine nucleotide alpha hydrolases-like"/>
    <property type="match status" value="1"/>
</dbReference>
<evidence type="ECO:0000259" key="2">
    <source>
        <dbReference type="Pfam" id="PF00582"/>
    </source>
</evidence>
<evidence type="ECO:0000256" key="1">
    <source>
        <dbReference type="ARBA" id="ARBA00008791"/>
    </source>
</evidence>
<dbReference type="OMA" id="PMDAGWE"/>
<evidence type="ECO:0000313" key="3">
    <source>
        <dbReference type="EMBL" id="AYQ55222.1"/>
    </source>
</evidence>
<dbReference type="InterPro" id="IPR006016">
    <property type="entry name" value="UspA"/>
</dbReference>
<proteinExistence type="inferred from homology"/>
<dbReference type="Proteomes" id="UP000273278">
    <property type="component" value="Chromosome"/>
</dbReference>